<evidence type="ECO:0000256" key="5">
    <source>
        <dbReference type="SAM" id="Phobius"/>
    </source>
</evidence>
<dbReference type="STRING" id="6313.A0A0K0DEL4"/>
<keyword evidence="3 5" id="KW-1133">Transmembrane helix</keyword>
<protein>
    <submittedName>
        <fullName evidence="8">MARVEL domain-containing protein</fullName>
    </submittedName>
</protein>
<feature type="transmembrane region" description="Helical" evidence="5">
    <location>
        <begin position="159"/>
        <end position="178"/>
    </location>
</feature>
<accession>A0A0K0DEL4</accession>
<reference evidence="8" key="2">
    <citation type="submission" date="2017-02" db="UniProtKB">
        <authorList>
            <consortium name="WormBaseParasite"/>
        </authorList>
    </citation>
    <scope>IDENTIFICATION</scope>
</reference>
<sequence length="210" mass="24104">MCTLQQLLTGISPVTFWATSFLHDFLFFSIVCSCFLIVFVVSGWMQGYLNFVILLLVLYFWSCVPFIYAVSFLFSSPSKAIVLLFLWQMVAAFAAMLIMTIISHTVNVDPTIAELIRSILLCLLPSFAFGNAVMTVGTYSASKMPPHLLWEWNMLGKNLTFMLIFGCFSTLLFVLFQFKVVRYRWHQIWDLRYGRRNYGTVGLIAFQLSS</sequence>
<proteinExistence type="predicted"/>
<feature type="transmembrane region" description="Helical" evidence="5">
    <location>
        <begin position="115"/>
        <end position="139"/>
    </location>
</feature>
<evidence type="ECO:0000256" key="1">
    <source>
        <dbReference type="ARBA" id="ARBA00004141"/>
    </source>
</evidence>
<keyword evidence="2 5" id="KW-0812">Transmembrane</keyword>
<organism evidence="7 8">
    <name type="scientific">Angiostrongylus cantonensis</name>
    <name type="common">Rat lungworm</name>
    <dbReference type="NCBI Taxonomy" id="6313"/>
    <lineage>
        <taxon>Eukaryota</taxon>
        <taxon>Metazoa</taxon>
        <taxon>Ecdysozoa</taxon>
        <taxon>Nematoda</taxon>
        <taxon>Chromadorea</taxon>
        <taxon>Rhabditida</taxon>
        <taxon>Rhabditina</taxon>
        <taxon>Rhabditomorpha</taxon>
        <taxon>Strongyloidea</taxon>
        <taxon>Metastrongylidae</taxon>
        <taxon>Angiostrongylus</taxon>
    </lineage>
</organism>
<feature type="transmembrane region" description="Helical" evidence="5">
    <location>
        <begin position="25"/>
        <end position="44"/>
    </location>
</feature>
<evidence type="ECO:0000256" key="2">
    <source>
        <dbReference type="ARBA" id="ARBA00022692"/>
    </source>
</evidence>
<keyword evidence="7" id="KW-1185">Reference proteome</keyword>
<reference evidence="7" key="1">
    <citation type="submission" date="2012-09" db="EMBL/GenBank/DDBJ databases">
        <authorList>
            <person name="Martin A.A."/>
        </authorList>
    </citation>
    <scope>NUCLEOTIDE SEQUENCE</scope>
</reference>
<feature type="domain" description="ABC-2 type transporter transmembrane" evidence="6">
    <location>
        <begin position="5"/>
        <end position="174"/>
    </location>
</feature>
<evidence type="ECO:0000256" key="3">
    <source>
        <dbReference type="ARBA" id="ARBA00022989"/>
    </source>
</evidence>
<feature type="transmembrane region" description="Helical" evidence="5">
    <location>
        <begin position="80"/>
        <end position="103"/>
    </location>
</feature>
<dbReference type="WBParaSite" id="ACAC_0000931501-mRNA-1">
    <property type="protein sequence ID" value="ACAC_0000931501-mRNA-1"/>
    <property type="gene ID" value="ACAC_0000931501"/>
</dbReference>
<evidence type="ECO:0000313" key="7">
    <source>
        <dbReference type="Proteomes" id="UP000035642"/>
    </source>
</evidence>
<evidence type="ECO:0000259" key="6">
    <source>
        <dbReference type="Pfam" id="PF12698"/>
    </source>
</evidence>
<evidence type="ECO:0000313" key="8">
    <source>
        <dbReference type="WBParaSite" id="ACAC_0000931501-mRNA-1"/>
    </source>
</evidence>
<comment type="subcellular location">
    <subcellularLocation>
        <location evidence="1">Membrane</location>
        <topology evidence="1">Multi-pass membrane protein</topology>
    </subcellularLocation>
</comment>
<name>A0A0K0DEL4_ANGCA</name>
<dbReference type="Proteomes" id="UP000035642">
    <property type="component" value="Unassembled WGS sequence"/>
</dbReference>
<dbReference type="GO" id="GO:0140359">
    <property type="term" value="F:ABC-type transporter activity"/>
    <property type="evidence" value="ECO:0007669"/>
    <property type="project" value="InterPro"/>
</dbReference>
<keyword evidence="4 5" id="KW-0472">Membrane</keyword>
<feature type="transmembrane region" description="Helical" evidence="5">
    <location>
        <begin position="51"/>
        <end position="74"/>
    </location>
</feature>
<evidence type="ECO:0000256" key="4">
    <source>
        <dbReference type="ARBA" id="ARBA00023136"/>
    </source>
</evidence>
<dbReference type="GO" id="GO:0016020">
    <property type="term" value="C:membrane"/>
    <property type="evidence" value="ECO:0007669"/>
    <property type="project" value="UniProtKB-SubCell"/>
</dbReference>
<dbReference type="InterPro" id="IPR013525">
    <property type="entry name" value="ABC2_TM"/>
</dbReference>
<dbReference type="AlphaFoldDB" id="A0A0K0DEL4"/>
<dbReference type="Pfam" id="PF12698">
    <property type="entry name" value="ABC2_membrane_3"/>
    <property type="match status" value="1"/>
</dbReference>